<protein>
    <submittedName>
        <fullName evidence="2">Uncharacterized protein</fullName>
    </submittedName>
</protein>
<evidence type="ECO:0000256" key="1">
    <source>
        <dbReference type="SAM" id="MobiDB-lite"/>
    </source>
</evidence>
<evidence type="ECO:0000313" key="2">
    <source>
        <dbReference type="EMBL" id="KAK7499130.1"/>
    </source>
</evidence>
<gene>
    <name evidence="2" type="ORF">BaRGS_00009677</name>
</gene>
<dbReference type="Gene3D" id="1.10.287.1490">
    <property type="match status" value="1"/>
</dbReference>
<reference evidence="2 3" key="1">
    <citation type="journal article" date="2023" name="Sci. Data">
        <title>Genome assembly of the Korean intertidal mud-creeper Batillaria attramentaria.</title>
        <authorList>
            <person name="Patra A.K."/>
            <person name="Ho P.T."/>
            <person name="Jun S."/>
            <person name="Lee S.J."/>
            <person name="Kim Y."/>
            <person name="Won Y.J."/>
        </authorList>
    </citation>
    <scope>NUCLEOTIDE SEQUENCE [LARGE SCALE GENOMIC DNA]</scope>
    <source>
        <strain evidence="2">Wonlab-2016</strain>
    </source>
</reference>
<evidence type="ECO:0000313" key="3">
    <source>
        <dbReference type="Proteomes" id="UP001519460"/>
    </source>
</evidence>
<name>A0ABD0LI20_9CAEN</name>
<comment type="caution">
    <text evidence="2">The sequence shown here is derived from an EMBL/GenBank/DDBJ whole genome shotgun (WGS) entry which is preliminary data.</text>
</comment>
<keyword evidence="3" id="KW-1185">Reference proteome</keyword>
<organism evidence="2 3">
    <name type="scientific">Batillaria attramentaria</name>
    <dbReference type="NCBI Taxonomy" id="370345"/>
    <lineage>
        <taxon>Eukaryota</taxon>
        <taxon>Metazoa</taxon>
        <taxon>Spiralia</taxon>
        <taxon>Lophotrochozoa</taxon>
        <taxon>Mollusca</taxon>
        <taxon>Gastropoda</taxon>
        <taxon>Caenogastropoda</taxon>
        <taxon>Sorbeoconcha</taxon>
        <taxon>Cerithioidea</taxon>
        <taxon>Batillariidae</taxon>
        <taxon>Batillaria</taxon>
    </lineage>
</organism>
<feature type="region of interest" description="Disordered" evidence="1">
    <location>
        <begin position="1"/>
        <end position="24"/>
    </location>
</feature>
<dbReference type="AlphaFoldDB" id="A0ABD0LI20"/>
<accession>A0ABD0LI20</accession>
<dbReference type="Proteomes" id="UP001519460">
    <property type="component" value="Unassembled WGS sequence"/>
</dbReference>
<proteinExistence type="predicted"/>
<dbReference type="SUPFAM" id="SSF57997">
    <property type="entry name" value="Tropomyosin"/>
    <property type="match status" value="1"/>
</dbReference>
<feature type="region of interest" description="Disordered" evidence="1">
    <location>
        <begin position="202"/>
        <end position="251"/>
    </location>
</feature>
<sequence>MATSVEAESDTVDAVNADTHNTKIKEVWSPQYDNTPQQLQLMSRFKEVEERLDNIEKHIGLKDKDKEKELKKSRDEIASMRQTLETAMARLAQREQELLATRSQLQNLQNTTSDDHQKIQDLEVVEKVKLSQLVQDLQLKLQDREEQINNMEKAIGALQDDLGSTKEQLSSTQAKLEDTKVQLDKSVKSMESQMEQVLKRMNALSTAKPSDQQKEEPKVAARLSGASMELPPIRRSYPQPNSKMNFPPPRK</sequence>
<dbReference type="EMBL" id="JACVVK020000046">
    <property type="protein sequence ID" value="KAK7499130.1"/>
    <property type="molecule type" value="Genomic_DNA"/>
</dbReference>